<keyword evidence="4" id="KW-0732">Signal</keyword>
<feature type="domain" description="Multidrug resistance protein MdtA-like alpha-helical hairpin" evidence="5">
    <location>
        <begin position="95"/>
        <end position="164"/>
    </location>
</feature>
<keyword evidence="3" id="KW-0175">Coiled coil</keyword>
<dbReference type="InterPro" id="IPR058624">
    <property type="entry name" value="MdtA-like_HH"/>
</dbReference>
<dbReference type="InterPro" id="IPR058626">
    <property type="entry name" value="MdtA-like_b-barrel"/>
</dbReference>
<feature type="domain" description="Multidrug resistance protein MdtA-like C-terminal permuted SH3" evidence="8">
    <location>
        <begin position="294"/>
        <end position="353"/>
    </location>
</feature>
<dbReference type="Pfam" id="PF25917">
    <property type="entry name" value="BSH_RND"/>
    <property type="match status" value="1"/>
</dbReference>
<accession>A0ABV4E746</accession>
<evidence type="ECO:0000259" key="6">
    <source>
        <dbReference type="Pfam" id="PF25917"/>
    </source>
</evidence>
<sequence length="366" mass="39850">MPLTPTRALTRLLPLLLFTFTVTAAPPPAVTVTTLTREKIAHPRRYLGRVEALRQVDVMARTEGVIVKRYFKNGENIREGQPLFDLDPAEHHAALARSQAQVNQAAAQARQAQLHLARLQRLGVGTAVSQSELDNALAERDRARAARKEAEALLQTQRLNVAFTRIAAPISGRAGHSAIHEGALVNPARGALVRLKQLDPVHVVIAINERDYLADWQKTLKGDMQQANEAITARIQLANGAAYPYSGRFFALDNHIDNQTGTVAVSLAFANPQHLLLPGGMVEVQLQPPAQERLLLPAPALQQDSGGYFVFRVDRQQHVEQVPVEVGAQIGQRYIITAGLAAGDRVIVAGTQRVRPGMQVAASEAL</sequence>
<feature type="domain" description="Multidrug resistance protein MdtA-like beta-barrel" evidence="7">
    <location>
        <begin position="219"/>
        <end position="287"/>
    </location>
</feature>
<evidence type="ECO:0000256" key="2">
    <source>
        <dbReference type="ARBA" id="ARBA00009477"/>
    </source>
</evidence>
<dbReference type="NCBIfam" id="TIGR01730">
    <property type="entry name" value="RND_mfp"/>
    <property type="match status" value="1"/>
</dbReference>
<dbReference type="Pfam" id="PF25967">
    <property type="entry name" value="RND-MFP_C"/>
    <property type="match status" value="1"/>
</dbReference>
<dbReference type="PANTHER" id="PTHR30158:SF3">
    <property type="entry name" value="MULTIDRUG EFFLUX PUMP SUBUNIT ACRA-RELATED"/>
    <property type="match status" value="1"/>
</dbReference>
<proteinExistence type="inferred from homology"/>
<evidence type="ECO:0000256" key="3">
    <source>
        <dbReference type="SAM" id="Coils"/>
    </source>
</evidence>
<keyword evidence="10" id="KW-1185">Reference proteome</keyword>
<evidence type="ECO:0000313" key="9">
    <source>
        <dbReference type="EMBL" id="MEY8770671.1"/>
    </source>
</evidence>
<dbReference type="Proteomes" id="UP001565243">
    <property type="component" value="Unassembled WGS sequence"/>
</dbReference>
<evidence type="ECO:0000256" key="4">
    <source>
        <dbReference type="SAM" id="SignalP"/>
    </source>
</evidence>
<comment type="caution">
    <text evidence="9">The sequence shown here is derived from an EMBL/GenBank/DDBJ whole genome shotgun (WGS) entry which is preliminary data.</text>
</comment>
<evidence type="ECO:0000256" key="1">
    <source>
        <dbReference type="ARBA" id="ARBA00004519"/>
    </source>
</evidence>
<evidence type="ECO:0000259" key="8">
    <source>
        <dbReference type="Pfam" id="PF25967"/>
    </source>
</evidence>
<protein>
    <submittedName>
        <fullName evidence="9">Efflux RND transporter periplasmic adaptor subunit</fullName>
    </submittedName>
</protein>
<dbReference type="Gene3D" id="1.10.287.470">
    <property type="entry name" value="Helix hairpin bin"/>
    <property type="match status" value="1"/>
</dbReference>
<comment type="subcellular location">
    <subcellularLocation>
        <location evidence="1">Cell inner membrane</location>
        <topology evidence="1">Lipid-anchor</topology>
    </subcellularLocation>
</comment>
<evidence type="ECO:0000259" key="7">
    <source>
        <dbReference type="Pfam" id="PF25944"/>
    </source>
</evidence>
<dbReference type="Gene3D" id="2.40.50.100">
    <property type="match status" value="1"/>
</dbReference>
<dbReference type="Pfam" id="PF25944">
    <property type="entry name" value="Beta-barrel_RND"/>
    <property type="match status" value="1"/>
</dbReference>
<evidence type="ECO:0000259" key="5">
    <source>
        <dbReference type="Pfam" id="PF25876"/>
    </source>
</evidence>
<dbReference type="InterPro" id="IPR058625">
    <property type="entry name" value="MdtA-like_BSH"/>
</dbReference>
<dbReference type="RefSeq" id="WP_253456444.1">
    <property type="nucleotide sequence ID" value="NZ_JBGFFX010000004.1"/>
</dbReference>
<dbReference type="EMBL" id="JBGFFX010000004">
    <property type="protein sequence ID" value="MEY8770671.1"/>
    <property type="molecule type" value="Genomic_DNA"/>
</dbReference>
<reference evidence="9 10" key="1">
    <citation type="submission" date="2024-07" db="EMBL/GenBank/DDBJ databases">
        <authorList>
            <person name="Hebao G."/>
        </authorList>
    </citation>
    <scope>NUCLEOTIDE SEQUENCE [LARGE SCALE GENOMIC DNA]</scope>
    <source>
        <strain evidence="9 10">ACCC 02193</strain>
    </source>
</reference>
<dbReference type="InterPro" id="IPR058627">
    <property type="entry name" value="MdtA-like_C"/>
</dbReference>
<feature type="domain" description="Multidrug resistance protein MdtA-like barrel-sandwich hybrid" evidence="6">
    <location>
        <begin position="54"/>
        <end position="188"/>
    </location>
</feature>
<evidence type="ECO:0000313" key="10">
    <source>
        <dbReference type="Proteomes" id="UP001565243"/>
    </source>
</evidence>
<feature type="coiled-coil region" evidence="3">
    <location>
        <begin position="95"/>
        <end position="160"/>
    </location>
</feature>
<dbReference type="Gene3D" id="2.40.420.20">
    <property type="match status" value="1"/>
</dbReference>
<feature type="signal peptide" evidence="4">
    <location>
        <begin position="1"/>
        <end position="24"/>
    </location>
</feature>
<dbReference type="Gene3D" id="2.40.30.170">
    <property type="match status" value="1"/>
</dbReference>
<organism evidence="9 10">
    <name type="scientific">Erwinia aeris</name>
    <dbReference type="NCBI Taxonomy" id="3239803"/>
    <lineage>
        <taxon>Bacteria</taxon>
        <taxon>Pseudomonadati</taxon>
        <taxon>Pseudomonadota</taxon>
        <taxon>Gammaproteobacteria</taxon>
        <taxon>Enterobacterales</taxon>
        <taxon>Erwiniaceae</taxon>
        <taxon>Erwinia</taxon>
    </lineage>
</organism>
<dbReference type="SUPFAM" id="SSF111369">
    <property type="entry name" value="HlyD-like secretion proteins"/>
    <property type="match status" value="1"/>
</dbReference>
<gene>
    <name evidence="9" type="ORF">AB6T85_09555</name>
</gene>
<feature type="chain" id="PRO_5045690058" evidence="4">
    <location>
        <begin position="25"/>
        <end position="366"/>
    </location>
</feature>
<name>A0ABV4E746_9GAMM</name>
<dbReference type="InterPro" id="IPR006143">
    <property type="entry name" value="RND_pump_MFP"/>
</dbReference>
<comment type="similarity">
    <text evidence="2">Belongs to the membrane fusion protein (MFP) (TC 8.A.1) family.</text>
</comment>
<dbReference type="Pfam" id="PF25876">
    <property type="entry name" value="HH_MFP_RND"/>
    <property type="match status" value="1"/>
</dbReference>
<dbReference type="PANTHER" id="PTHR30158">
    <property type="entry name" value="ACRA/E-RELATED COMPONENT OF DRUG EFFLUX TRANSPORTER"/>
    <property type="match status" value="1"/>
</dbReference>